<dbReference type="Pfam" id="PF08241">
    <property type="entry name" value="Methyltransf_11"/>
    <property type="match status" value="1"/>
</dbReference>
<dbReference type="CDD" id="cd02440">
    <property type="entry name" value="AdoMet_MTases"/>
    <property type="match status" value="1"/>
</dbReference>
<dbReference type="Proteomes" id="UP000276634">
    <property type="component" value="Unassembled WGS sequence"/>
</dbReference>
<dbReference type="Gene3D" id="3.40.50.150">
    <property type="entry name" value="Vaccinia Virus protein VP39"/>
    <property type="match status" value="1"/>
</dbReference>
<accession>A0A3N1YA67</accession>
<sequence length="231" mass="26087">MSGGIEETRALLARHHRDGRRFAELMKAHFAQRYDEAFWAEWARWMEPVLSDPPTVLDLGSGPGLFLRALVERYPGARAIGVECAPYMLDAAGELPGGCEMAREDLHDPHLPLADGSVDAALASVVLHEMNQPVRALQETARCLRRGGRLMVLEWVRVPLRRYLEEEGHLPAAFDPATPAAELADIFVHFVEHNRYTVEDLEYLLQRTGFAVLERVLLRGGRFVRLVAERR</sequence>
<keyword evidence="2" id="KW-0808">Transferase</keyword>
<keyword evidence="2" id="KW-0489">Methyltransferase</keyword>
<evidence type="ECO:0000259" key="1">
    <source>
        <dbReference type="Pfam" id="PF08241"/>
    </source>
</evidence>
<dbReference type="OrthoDB" id="5794052at2"/>
<keyword evidence="3" id="KW-1185">Reference proteome</keyword>
<gene>
    <name evidence="2" type="ORF">EDC57_0420</name>
</gene>
<evidence type="ECO:0000313" key="3">
    <source>
        <dbReference type="Proteomes" id="UP000276634"/>
    </source>
</evidence>
<dbReference type="InterPro" id="IPR013216">
    <property type="entry name" value="Methyltransf_11"/>
</dbReference>
<comment type="caution">
    <text evidence="2">The sequence shown here is derived from an EMBL/GenBank/DDBJ whole genome shotgun (WGS) entry which is preliminary data.</text>
</comment>
<protein>
    <submittedName>
        <fullName evidence="2">Methyltransferase family protein</fullName>
    </submittedName>
</protein>
<organism evidence="2 3">
    <name type="scientific">Inmirania thermothiophila</name>
    <dbReference type="NCBI Taxonomy" id="1750597"/>
    <lineage>
        <taxon>Bacteria</taxon>
        <taxon>Pseudomonadati</taxon>
        <taxon>Pseudomonadota</taxon>
        <taxon>Gammaproteobacteria</taxon>
        <taxon>Chromatiales</taxon>
        <taxon>Ectothiorhodospiraceae</taxon>
        <taxon>Inmirania</taxon>
    </lineage>
</organism>
<dbReference type="RefSeq" id="WP_123399773.1">
    <property type="nucleotide sequence ID" value="NZ_RJVI01000001.1"/>
</dbReference>
<dbReference type="GO" id="GO:0032259">
    <property type="term" value="P:methylation"/>
    <property type="evidence" value="ECO:0007669"/>
    <property type="project" value="UniProtKB-KW"/>
</dbReference>
<reference evidence="2 3" key="1">
    <citation type="submission" date="2018-11" db="EMBL/GenBank/DDBJ databases">
        <title>Genomic Encyclopedia of Type Strains, Phase IV (KMG-IV): sequencing the most valuable type-strain genomes for metagenomic binning, comparative biology and taxonomic classification.</title>
        <authorList>
            <person name="Goeker M."/>
        </authorList>
    </citation>
    <scope>NUCLEOTIDE SEQUENCE [LARGE SCALE GENOMIC DNA]</scope>
    <source>
        <strain evidence="2 3">DSM 100275</strain>
    </source>
</reference>
<dbReference type="AlphaFoldDB" id="A0A3N1YA67"/>
<evidence type="ECO:0000313" key="2">
    <source>
        <dbReference type="EMBL" id="ROR34522.1"/>
    </source>
</evidence>
<dbReference type="EMBL" id="RJVI01000001">
    <property type="protein sequence ID" value="ROR34522.1"/>
    <property type="molecule type" value="Genomic_DNA"/>
</dbReference>
<feature type="domain" description="Methyltransferase type 11" evidence="1">
    <location>
        <begin position="57"/>
        <end position="151"/>
    </location>
</feature>
<name>A0A3N1YA67_9GAMM</name>
<proteinExistence type="predicted"/>
<dbReference type="PANTHER" id="PTHR43591">
    <property type="entry name" value="METHYLTRANSFERASE"/>
    <property type="match status" value="1"/>
</dbReference>
<dbReference type="InterPro" id="IPR029063">
    <property type="entry name" value="SAM-dependent_MTases_sf"/>
</dbReference>
<dbReference type="SUPFAM" id="SSF53335">
    <property type="entry name" value="S-adenosyl-L-methionine-dependent methyltransferases"/>
    <property type="match status" value="1"/>
</dbReference>
<dbReference type="GO" id="GO:0008757">
    <property type="term" value="F:S-adenosylmethionine-dependent methyltransferase activity"/>
    <property type="evidence" value="ECO:0007669"/>
    <property type="project" value="InterPro"/>
</dbReference>